<sequence>MQRLLEESLRGRRPAPVPEPAAALETAWAPRVNVYERDDEVLIFVELPGIHSPDEVSLEFQEGLLSVGGVRREPDAGERAEAVLAEGNFGAFRRLISLPEDADPSSITAKMRAGVLEIRAAKRKPRRLEISEFKD</sequence>
<proteinExistence type="inferred from homology"/>
<dbReference type="InterPro" id="IPR031107">
    <property type="entry name" value="Small_HSP"/>
</dbReference>
<dbReference type="InterPro" id="IPR002068">
    <property type="entry name" value="A-crystallin/Hsp20_dom"/>
</dbReference>
<dbReference type="Gene3D" id="2.60.40.790">
    <property type="match status" value="1"/>
</dbReference>
<dbReference type="Pfam" id="PF00011">
    <property type="entry name" value="HSP20"/>
    <property type="match status" value="1"/>
</dbReference>
<feature type="domain" description="SHSP" evidence="3">
    <location>
        <begin position="23"/>
        <end position="135"/>
    </location>
</feature>
<reference evidence="4" key="1">
    <citation type="submission" date="2020-07" db="EMBL/GenBank/DDBJ databases">
        <title>Huge and variable diversity of episymbiotic CPR bacteria and DPANN archaea in groundwater ecosystems.</title>
        <authorList>
            <person name="He C.Y."/>
            <person name="Keren R."/>
            <person name="Whittaker M."/>
            <person name="Farag I.F."/>
            <person name="Doudna J."/>
            <person name="Cate J.H.D."/>
            <person name="Banfield J.F."/>
        </authorList>
    </citation>
    <scope>NUCLEOTIDE SEQUENCE</scope>
    <source>
        <strain evidence="4">NC_groundwater_763_Ag_S-0.2um_68_21</strain>
    </source>
</reference>
<organism evidence="4 5">
    <name type="scientific">Tectimicrobiota bacterium</name>
    <dbReference type="NCBI Taxonomy" id="2528274"/>
    <lineage>
        <taxon>Bacteria</taxon>
        <taxon>Pseudomonadati</taxon>
        <taxon>Nitrospinota/Tectimicrobiota group</taxon>
        <taxon>Candidatus Tectimicrobiota</taxon>
    </lineage>
</organism>
<dbReference type="SUPFAM" id="SSF49764">
    <property type="entry name" value="HSP20-like chaperones"/>
    <property type="match status" value="1"/>
</dbReference>
<evidence type="ECO:0000256" key="2">
    <source>
        <dbReference type="RuleBase" id="RU003616"/>
    </source>
</evidence>
<evidence type="ECO:0000259" key="3">
    <source>
        <dbReference type="PROSITE" id="PS01031"/>
    </source>
</evidence>
<evidence type="ECO:0000313" key="4">
    <source>
        <dbReference type="EMBL" id="MBI3127944.1"/>
    </source>
</evidence>
<dbReference type="CDD" id="cd06464">
    <property type="entry name" value="ACD_sHsps-like"/>
    <property type="match status" value="1"/>
</dbReference>
<name>A0A932MM65_UNCTE</name>
<dbReference type="Proteomes" id="UP000782312">
    <property type="component" value="Unassembled WGS sequence"/>
</dbReference>
<protein>
    <submittedName>
        <fullName evidence="4">Hsp20/alpha crystallin family protein</fullName>
    </submittedName>
</protein>
<dbReference type="EMBL" id="JACPUR010000021">
    <property type="protein sequence ID" value="MBI3127944.1"/>
    <property type="molecule type" value="Genomic_DNA"/>
</dbReference>
<accession>A0A932MM65</accession>
<dbReference type="InterPro" id="IPR008978">
    <property type="entry name" value="HSP20-like_chaperone"/>
</dbReference>
<dbReference type="PANTHER" id="PTHR11527">
    <property type="entry name" value="HEAT-SHOCK PROTEIN 20 FAMILY MEMBER"/>
    <property type="match status" value="1"/>
</dbReference>
<gene>
    <name evidence="4" type="ORF">HYZ11_10095</name>
</gene>
<evidence type="ECO:0000313" key="5">
    <source>
        <dbReference type="Proteomes" id="UP000782312"/>
    </source>
</evidence>
<comment type="similarity">
    <text evidence="1 2">Belongs to the small heat shock protein (HSP20) family.</text>
</comment>
<comment type="caution">
    <text evidence="4">The sequence shown here is derived from an EMBL/GenBank/DDBJ whole genome shotgun (WGS) entry which is preliminary data.</text>
</comment>
<evidence type="ECO:0000256" key="1">
    <source>
        <dbReference type="PROSITE-ProRule" id="PRU00285"/>
    </source>
</evidence>
<dbReference type="PROSITE" id="PS01031">
    <property type="entry name" value="SHSP"/>
    <property type="match status" value="1"/>
</dbReference>
<dbReference type="AlphaFoldDB" id="A0A932MM65"/>